<dbReference type="GO" id="GO:0016787">
    <property type="term" value="F:hydrolase activity"/>
    <property type="evidence" value="ECO:0007669"/>
    <property type="project" value="UniProtKB-KW"/>
</dbReference>
<name>A0A7T6Z0Q2_9BACI</name>
<comment type="similarity">
    <text evidence="1">Belongs to the isochorismatase family.</text>
</comment>
<dbReference type="AlphaFoldDB" id="A0A7T6Z0Q2"/>
<dbReference type="EMBL" id="CP054705">
    <property type="protein sequence ID" value="QQK74707.1"/>
    <property type="molecule type" value="Genomic_DNA"/>
</dbReference>
<dbReference type="PANTHER" id="PTHR43540">
    <property type="entry name" value="PEROXYUREIDOACRYLATE/UREIDOACRYLATE AMIDOHYDROLASE-RELATED"/>
    <property type="match status" value="1"/>
</dbReference>
<dbReference type="InterPro" id="IPR050272">
    <property type="entry name" value="Isochorismatase-like_hydrls"/>
</dbReference>
<evidence type="ECO:0000259" key="3">
    <source>
        <dbReference type="Pfam" id="PF00857"/>
    </source>
</evidence>
<dbReference type="KEGG" id="scia:HUG15_03200"/>
<dbReference type="Proteomes" id="UP000595823">
    <property type="component" value="Chromosome"/>
</dbReference>
<organism evidence="4 5">
    <name type="scientific">Salicibibacter cibarius</name>
    <dbReference type="NCBI Taxonomy" id="2743000"/>
    <lineage>
        <taxon>Bacteria</taxon>
        <taxon>Bacillati</taxon>
        <taxon>Bacillota</taxon>
        <taxon>Bacilli</taxon>
        <taxon>Bacillales</taxon>
        <taxon>Bacillaceae</taxon>
        <taxon>Salicibibacter</taxon>
    </lineage>
</organism>
<dbReference type="InterPro" id="IPR000868">
    <property type="entry name" value="Isochorismatase-like_dom"/>
</dbReference>
<gene>
    <name evidence="4" type="ORF">HUG15_03200</name>
</gene>
<dbReference type="RefSeq" id="WP_200126969.1">
    <property type="nucleotide sequence ID" value="NZ_CP054705.1"/>
</dbReference>
<dbReference type="PANTHER" id="PTHR43540:SF1">
    <property type="entry name" value="ISOCHORISMATASE HYDROLASE"/>
    <property type="match status" value="1"/>
</dbReference>
<proteinExistence type="inferred from homology"/>
<feature type="domain" description="Isochorismatase-like" evidence="3">
    <location>
        <begin position="33"/>
        <end position="221"/>
    </location>
</feature>
<dbReference type="InterPro" id="IPR036380">
    <property type="entry name" value="Isochorismatase-like_sf"/>
</dbReference>
<evidence type="ECO:0000256" key="2">
    <source>
        <dbReference type="ARBA" id="ARBA00022801"/>
    </source>
</evidence>
<dbReference type="Gene3D" id="3.40.50.850">
    <property type="entry name" value="Isochorismatase-like"/>
    <property type="match status" value="1"/>
</dbReference>
<evidence type="ECO:0000256" key="1">
    <source>
        <dbReference type="ARBA" id="ARBA00006336"/>
    </source>
</evidence>
<dbReference type="Pfam" id="PF00857">
    <property type="entry name" value="Isochorismatase"/>
    <property type="match status" value="1"/>
</dbReference>
<sequence length="234" mass="25914">MATVWDQYLDERDSEVYSKAGFGRQNGIGQKPALVIVDVTYGFAGDEEEPVEESIKKYPTSCGATSWESIPYIKKLLTLSREVEIPVFYTVIEGSKRTSNHNVAVKGDIFNHPQLMEGSTGSQIVEDLAPINGEEVISKKKPSAFFGTPLESYLTAEKVDSVIVTGCTTSGCIRATVIDAFSYNYQVIVPEECVFDRGITSHAINLFDMQQKYADVYKTEDVIEQLNKIEGGLQ</sequence>
<keyword evidence="5" id="KW-1185">Reference proteome</keyword>
<keyword evidence="2" id="KW-0378">Hydrolase</keyword>
<reference evidence="4 5" key="1">
    <citation type="submission" date="2020-06" db="EMBL/GenBank/DDBJ databases">
        <title>Genomic analysis of Salicibibacter sp. NKC5-3.</title>
        <authorList>
            <person name="Oh Y.J."/>
        </authorList>
    </citation>
    <scope>NUCLEOTIDE SEQUENCE [LARGE SCALE GENOMIC DNA]</scope>
    <source>
        <strain evidence="4 5">NKC5-3</strain>
    </source>
</reference>
<evidence type="ECO:0000313" key="5">
    <source>
        <dbReference type="Proteomes" id="UP000595823"/>
    </source>
</evidence>
<protein>
    <submittedName>
        <fullName evidence="4">Isochorismatase family protein</fullName>
    </submittedName>
</protein>
<evidence type="ECO:0000313" key="4">
    <source>
        <dbReference type="EMBL" id="QQK74707.1"/>
    </source>
</evidence>
<accession>A0A7T6Z0Q2</accession>
<dbReference type="SUPFAM" id="SSF52499">
    <property type="entry name" value="Isochorismatase-like hydrolases"/>
    <property type="match status" value="1"/>
</dbReference>